<evidence type="ECO:0000259" key="3">
    <source>
        <dbReference type="PROSITE" id="PS50954"/>
    </source>
</evidence>
<dbReference type="SMART" id="SM00540">
    <property type="entry name" value="LEM"/>
    <property type="match status" value="1"/>
</dbReference>
<dbReference type="InterPro" id="IPR011015">
    <property type="entry name" value="LEM/LEM-like_dom_sf"/>
</dbReference>
<keyword evidence="2" id="KW-0812">Transmembrane</keyword>
<keyword evidence="5" id="KW-1185">Reference proteome</keyword>
<dbReference type="Gene3D" id="1.10.720.40">
    <property type="match status" value="1"/>
</dbReference>
<feature type="domain" description="LEM" evidence="3">
    <location>
        <begin position="1"/>
        <end position="44"/>
    </location>
</feature>
<dbReference type="PANTHER" id="PTHR12019">
    <property type="entry name" value="LAMINA-ASSOCIATED POLYPEPTIDE THYMOPOIETIN"/>
    <property type="match status" value="1"/>
</dbReference>
<comment type="caution">
    <text evidence="4">The sequence shown here is derived from an EMBL/GenBank/DDBJ whole genome shotgun (WGS) entry which is preliminary data.</text>
</comment>
<dbReference type="InterPro" id="IPR003887">
    <property type="entry name" value="LEM_dom"/>
</dbReference>
<feature type="region of interest" description="Disordered" evidence="1">
    <location>
        <begin position="74"/>
        <end position="129"/>
    </location>
</feature>
<sequence length="169" mass="18928">MSLSEKSDSELTELLSQFGVKHGPIVESTRKLYEKKLEKAMEAAAAAQTSPSSDKTYYREEEVVTYITYHSPTRSEAPADMLRHRGASEKNEINHQDTTEPELQQESAVQASTRKLDHGSAPSRVQEKRSGPGCVRRLLRLLLVLALLAGVSYYVFCRVLSSEESREIV</sequence>
<dbReference type="InterPro" id="IPR051656">
    <property type="entry name" value="LEM_domain"/>
</dbReference>
<gene>
    <name evidence="4" type="ORF">WMY93_006865</name>
</gene>
<dbReference type="Pfam" id="PF03020">
    <property type="entry name" value="LEM"/>
    <property type="match status" value="1"/>
</dbReference>
<feature type="compositionally biased region" description="Polar residues" evidence="1">
    <location>
        <begin position="101"/>
        <end position="113"/>
    </location>
</feature>
<organism evidence="4 5">
    <name type="scientific">Mugilogobius chulae</name>
    <name type="common">yellowstripe goby</name>
    <dbReference type="NCBI Taxonomy" id="88201"/>
    <lineage>
        <taxon>Eukaryota</taxon>
        <taxon>Metazoa</taxon>
        <taxon>Chordata</taxon>
        <taxon>Craniata</taxon>
        <taxon>Vertebrata</taxon>
        <taxon>Euteleostomi</taxon>
        <taxon>Actinopterygii</taxon>
        <taxon>Neopterygii</taxon>
        <taxon>Teleostei</taxon>
        <taxon>Neoteleostei</taxon>
        <taxon>Acanthomorphata</taxon>
        <taxon>Gobiaria</taxon>
        <taxon>Gobiiformes</taxon>
        <taxon>Gobioidei</taxon>
        <taxon>Gobiidae</taxon>
        <taxon>Gobionellinae</taxon>
        <taxon>Mugilogobius</taxon>
    </lineage>
</organism>
<dbReference type="SUPFAM" id="SSF63451">
    <property type="entry name" value="LEM domain"/>
    <property type="match status" value="1"/>
</dbReference>
<dbReference type="FunFam" id="1.10.720.40:FF:000001">
    <property type="entry name" value="LEM domain containing 2, isoform CRA_a"/>
    <property type="match status" value="1"/>
</dbReference>
<evidence type="ECO:0000256" key="1">
    <source>
        <dbReference type="SAM" id="MobiDB-lite"/>
    </source>
</evidence>
<evidence type="ECO:0000313" key="4">
    <source>
        <dbReference type="EMBL" id="KAK7930470.1"/>
    </source>
</evidence>
<evidence type="ECO:0000313" key="5">
    <source>
        <dbReference type="Proteomes" id="UP001460270"/>
    </source>
</evidence>
<dbReference type="PANTHER" id="PTHR12019:SF5">
    <property type="entry name" value="EMERIN (EMERY-DREIFUSS MUSCULAR DYSTROPHY)"/>
    <property type="match status" value="1"/>
</dbReference>
<name>A0AAW0PLB4_9GOBI</name>
<protein>
    <recommendedName>
        <fullName evidence="3">LEM domain-containing protein</fullName>
    </recommendedName>
</protein>
<keyword evidence="2" id="KW-1133">Transmembrane helix</keyword>
<evidence type="ECO:0000256" key="2">
    <source>
        <dbReference type="SAM" id="Phobius"/>
    </source>
</evidence>
<feature type="compositionally biased region" description="Basic and acidic residues" evidence="1">
    <location>
        <begin position="81"/>
        <end position="98"/>
    </location>
</feature>
<keyword evidence="2" id="KW-0472">Membrane</keyword>
<feature type="transmembrane region" description="Helical" evidence="2">
    <location>
        <begin position="138"/>
        <end position="156"/>
    </location>
</feature>
<dbReference type="Proteomes" id="UP001460270">
    <property type="component" value="Unassembled WGS sequence"/>
</dbReference>
<reference evidence="5" key="1">
    <citation type="submission" date="2024-04" db="EMBL/GenBank/DDBJ databases">
        <title>Salinicola lusitanus LLJ914,a marine bacterium isolated from the Okinawa Trough.</title>
        <authorList>
            <person name="Li J."/>
        </authorList>
    </citation>
    <scope>NUCLEOTIDE SEQUENCE [LARGE SCALE GENOMIC DNA]</scope>
</reference>
<dbReference type="PROSITE" id="PS50954">
    <property type="entry name" value="LEM"/>
    <property type="match status" value="1"/>
</dbReference>
<accession>A0AAW0PLB4</accession>
<proteinExistence type="predicted"/>
<dbReference type="AlphaFoldDB" id="A0AAW0PLB4"/>
<dbReference type="EMBL" id="JBBPFD010000004">
    <property type="protein sequence ID" value="KAK7930470.1"/>
    <property type="molecule type" value="Genomic_DNA"/>
</dbReference>